<accession>A0A166DY81</accession>
<evidence type="ECO:0000256" key="1">
    <source>
        <dbReference type="SAM" id="MobiDB-lite"/>
    </source>
</evidence>
<dbReference type="AlphaFoldDB" id="A0A166DY81"/>
<evidence type="ECO:0000313" key="2">
    <source>
        <dbReference type="EMBL" id="KZP15195.1"/>
    </source>
</evidence>
<dbReference type="OrthoDB" id="2990415at2759"/>
<dbReference type="EMBL" id="KV417607">
    <property type="protein sequence ID" value="KZP15195.1"/>
    <property type="molecule type" value="Genomic_DNA"/>
</dbReference>
<feature type="compositionally biased region" description="Polar residues" evidence="1">
    <location>
        <begin position="23"/>
        <end position="43"/>
    </location>
</feature>
<proteinExistence type="predicted"/>
<keyword evidence="3" id="KW-1185">Reference proteome</keyword>
<gene>
    <name evidence="2" type="ORF">FIBSPDRAFT_867474</name>
</gene>
<sequence length="87" mass="9093">MAFGAGPGAPWISLSLVWRIPQNSATPSSENESRTPSFPSAQTRLLAIAPVSPEATSQTSGLGNGADMAPYANVRPVPPHPTVIFKH</sequence>
<name>A0A166DY81_9AGAM</name>
<dbReference type="Proteomes" id="UP000076532">
    <property type="component" value="Unassembled WGS sequence"/>
</dbReference>
<evidence type="ECO:0000313" key="3">
    <source>
        <dbReference type="Proteomes" id="UP000076532"/>
    </source>
</evidence>
<protein>
    <submittedName>
        <fullName evidence="2">Uncharacterized protein</fullName>
    </submittedName>
</protein>
<organism evidence="2 3">
    <name type="scientific">Athelia psychrophila</name>
    <dbReference type="NCBI Taxonomy" id="1759441"/>
    <lineage>
        <taxon>Eukaryota</taxon>
        <taxon>Fungi</taxon>
        <taxon>Dikarya</taxon>
        <taxon>Basidiomycota</taxon>
        <taxon>Agaricomycotina</taxon>
        <taxon>Agaricomycetes</taxon>
        <taxon>Agaricomycetidae</taxon>
        <taxon>Atheliales</taxon>
        <taxon>Atheliaceae</taxon>
        <taxon>Athelia</taxon>
    </lineage>
</organism>
<reference evidence="2 3" key="1">
    <citation type="journal article" date="2016" name="Mol. Biol. Evol.">
        <title>Comparative Genomics of Early-Diverging Mushroom-Forming Fungi Provides Insights into the Origins of Lignocellulose Decay Capabilities.</title>
        <authorList>
            <person name="Nagy L.G."/>
            <person name="Riley R."/>
            <person name="Tritt A."/>
            <person name="Adam C."/>
            <person name="Daum C."/>
            <person name="Floudas D."/>
            <person name="Sun H."/>
            <person name="Yadav J.S."/>
            <person name="Pangilinan J."/>
            <person name="Larsson K.H."/>
            <person name="Matsuura K."/>
            <person name="Barry K."/>
            <person name="Labutti K."/>
            <person name="Kuo R."/>
            <person name="Ohm R.A."/>
            <person name="Bhattacharya S.S."/>
            <person name="Shirouzu T."/>
            <person name="Yoshinaga Y."/>
            <person name="Martin F.M."/>
            <person name="Grigoriev I.V."/>
            <person name="Hibbett D.S."/>
        </authorList>
    </citation>
    <scope>NUCLEOTIDE SEQUENCE [LARGE SCALE GENOMIC DNA]</scope>
    <source>
        <strain evidence="2 3">CBS 109695</strain>
    </source>
</reference>
<feature type="region of interest" description="Disordered" evidence="1">
    <location>
        <begin position="23"/>
        <end position="74"/>
    </location>
</feature>